<evidence type="ECO:0000256" key="1">
    <source>
        <dbReference type="SAM" id="Phobius"/>
    </source>
</evidence>
<keyword evidence="1" id="KW-1133">Transmembrane helix</keyword>
<sequence length="177" mass="19019">MEGEGAGVGYRQTQKLATLVRDLGSGGGRQGKHLGSCFSYTGMTTATVTKLSNLITSKTTPSLPQTQWGPSPDTPLIPLCLLSLSIPATAVLTLLKHIGSILSWEHSCFQCLIPSLQFLLAHPHLAFSTTYNYFIFTPFFYFPLALLLGARMDPSHLAVSQCLAHSSCSKNACVNTA</sequence>
<accession>A0ABN8Z6I7</accession>
<name>A0ABN8Z6I7_RANTA</name>
<keyword evidence="1" id="KW-0812">Transmembrane</keyword>
<keyword evidence="1" id="KW-0472">Membrane</keyword>
<organism evidence="2 3">
    <name type="scientific">Rangifer tarandus platyrhynchus</name>
    <name type="common">Svalbard reindeer</name>
    <dbReference type="NCBI Taxonomy" id="3082113"/>
    <lineage>
        <taxon>Eukaryota</taxon>
        <taxon>Metazoa</taxon>
        <taxon>Chordata</taxon>
        <taxon>Craniata</taxon>
        <taxon>Vertebrata</taxon>
        <taxon>Euteleostomi</taxon>
        <taxon>Mammalia</taxon>
        <taxon>Eutheria</taxon>
        <taxon>Laurasiatheria</taxon>
        <taxon>Artiodactyla</taxon>
        <taxon>Ruminantia</taxon>
        <taxon>Pecora</taxon>
        <taxon>Cervidae</taxon>
        <taxon>Odocoileinae</taxon>
        <taxon>Rangifer</taxon>
    </lineage>
</organism>
<evidence type="ECO:0000313" key="2">
    <source>
        <dbReference type="EMBL" id="CAI9169478.1"/>
    </source>
</evidence>
<protein>
    <submittedName>
        <fullName evidence="2">Uncharacterized protein</fullName>
    </submittedName>
</protein>
<proteinExistence type="predicted"/>
<reference evidence="2" key="1">
    <citation type="submission" date="2023-04" db="EMBL/GenBank/DDBJ databases">
        <authorList>
            <consortium name="ELIXIR-Norway"/>
        </authorList>
    </citation>
    <scope>NUCLEOTIDE SEQUENCE [LARGE SCALE GENOMIC DNA]</scope>
</reference>
<evidence type="ECO:0000313" key="3">
    <source>
        <dbReference type="Proteomes" id="UP001176941"/>
    </source>
</evidence>
<keyword evidence="3" id="KW-1185">Reference proteome</keyword>
<feature type="transmembrane region" description="Helical" evidence="1">
    <location>
        <begin position="131"/>
        <end position="150"/>
    </location>
</feature>
<gene>
    <name evidence="2" type="ORF">MRATA1EN1_LOCUS18440</name>
</gene>
<dbReference type="Proteomes" id="UP001176941">
    <property type="component" value="Chromosome 3"/>
</dbReference>
<dbReference type="EMBL" id="OX459939">
    <property type="protein sequence ID" value="CAI9169478.1"/>
    <property type="molecule type" value="Genomic_DNA"/>
</dbReference>